<reference evidence="9 10" key="1">
    <citation type="submission" date="2014-02" db="EMBL/GenBank/DDBJ databases">
        <title>Single nucleus genome sequencing reveals high similarity among nuclei of an endomycorrhizal fungus.</title>
        <authorList>
            <person name="Lin K."/>
            <person name="Geurts R."/>
            <person name="Zhang Z."/>
            <person name="Limpens E."/>
            <person name="Saunders D.G."/>
            <person name="Mu D."/>
            <person name="Pang E."/>
            <person name="Cao H."/>
            <person name="Cha H."/>
            <person name="Lin T."/>
            <person name="Zhou Q."/>
            <person name="Shang Y."/>
            <person name="Li Y."/>
            <person name="Ivanov S."/>
            <person name="Sharma T."/>
            <person name="Velzen R.V."/>
            <person name="Ruijter N.D."/>
            <person name="Aanen D.K."/>
            <person name="Win J."/>
            <person name="Kamoun S."/>
            <person name="Bisseling T."/>
            <person name="Huang S."/>
        </authorList>
    </citation>
    <scope>NUCLEOTIDE SEQUENCE [LARGE SCALE GENOMIC DNA]</scope>
    <source>
        <strain evidence="10">DAOM197198w</strain>
    </source>
</reference>
<dbReference type="Pfam" id="PF12697">
    <property type="entry name" value="Abhydrolase_6"/>
    <property type="match status" value="1"/>
</dbReference>
<name>A0A015M9H1_RHIIW</name>
<evidence type="ECO:0000256" key="7">
    <source>
        <dbReference type="PIRSR" id="PIRSR022950-1"/>
    </source>
</evidence>
<gene>
    <name evidence="9" type="ORF">RirG_151670</name>
</gene>
<proteinExistence type="inferred from homology"/>
<feature type="active site" evidence="7">
    <location>
        <position position="189"/>
    </location>
</feature>
<dbReference type="OMA" id="VMVCHHG"/>
<dbReference type="PANTHER" id="PTHR14189">
    <property type="entry name" value="PROTEIN PHOSPHATASE METHYLESTERASE-1 RELATED"/>
    <property type="match status" value="1"/>
</dbReference>
<dbReference type="GO" id="GO:0051723">
    <property type="term" value="F:protein methylesterase activity"/>
    <property type="evidence" value="ECO:0007669"/>
    <property type="project" value="UniProtKB-EC"/>
</dbReference>
<feature type="active site" evidence="7">
    <location>
        <position position="343"/>
    </location>
</feature>
<comment type="catalytic activity">
    <reaction evidence="5">
        <text>[phosphatase 2A protein]-C-terminal L-leucine methyl ester + H2O = [phosphatase 2A protein]-C-terminal L-leucine + methanol + H(+)</text>
        <dbReference type="Rhea" id="RHEA:48548"/>
        <dbReference type="Rhea" id="RHEA-COMP:12134"/>
        <dbReference type="Rhea" id="RHEA-COMP:12135"/>
        <dbReference type="ChEBI" id="CHEBI:15377"/>
        <dbReference type="ChEBI" id="CHEBI:15378"/>
        <dbReference type="ChEBI" id="CHEBI:17790"/>
        <dbReference type="ChEBI" id="CHEBI:90516"/>
        <dbReference type="ChEBI" id="CHEBI:90517"/>
        <dbReference type="EC" id="3.1.1.89"/>
    </reaction>
</comment>
<dbReference type="HOGENOM" id="CLU_024818_3_1_1"/>
<dbReference type="SMR" id="A0A015M9H1"/>
<evidence type="ECO:0000259" key="8">
    <source>
        <dbReference type="Pfam" id="PF12697"/>
    </source>
</evidence>
<evidence type="ECO:0000256" key="3">
    <source>
        <dbReference type="ARBA" id="ARBA00022487"/>
    </source>
</evidence>
<keyword evidence="10" id="KW-1185">Reference proteome</keyword>
<dbReference type="EC" id="3.1.1.-" evidence="6"/>
<dbReference type="AlphaFoldDB" id="A0A015M9H1"/>
<keyword evidence="4 6" id="KW-0378">Hydrolase</keyword>
<dbReference type="InterPro" id="IPR000073">
    <property type="entry name" value="AB_hydrolase_1"/>
</dbReference>
<dbReference type="EMBL" id="JEMT01023923">
    <property type="protein sequence ID" value="EXX63498.1"/>
    <property type="molecule type" value="Genomic_DNA"/>
</dbReference>
<dbReference type="PANTHER" id="PTHR14189:SF0">
    <property type="entry name" value="PROTEIN PHOSPHATASE METHYLESTERASE 1"/>
    <property type="match status" value="1"/>
</dbReference>
<comment type="similarity">
    <text evidence="1 6">Belongs to the AB hydrolase superfamily.</text>
</comment>
<dbReference type="InterPro" id="IPR029058">
    <property type="entry name" value="AB_hydrolase_fold"/>
</dbReference>
<evidence type="ECO:0000313" key="10">
    <source>
        <dbReference type="Proteomes" id="UP000022910"/>
    </source>
</evidence>
<feature type="active site" evidence="7">
    <location>
        <position position="214"/>
    </location>
</feature>
<protein>
    <recommendedName>
        <fullName evidence="2 6">Protein phosphatase methylesterase 1</fullName>
        <shortName evidence="6">PME-1</shortName>
        <ecNumber evidence="6">3.1.1.-</ecNumber>
    </recommendedName>
</protein>
<dbReference type="Proteomes" id="UP000022910">
    <property type="component" value="Unassembled WGS sequence"/>
</dbReference>
<comment type="function">
    <text evidence="6">Demethylates proteins that have been reversibly carboxymethylated.</text>
</comment>
<evidence type="ECO:0000256" key="6">
    <source>
        <dbReference type="PIRNR" id="PIRNR022950"/>
    </source>
</evidence>
<evidence type="ECO:0000256" key="1">
    <source>
        <dbReference type="ARBA" id="ARBA00008645"/>
    </source>
</evidence>
<comment type="caution">
    <text evidence="9">The sequence shown here is derived from an EMBL/GenBank/DDBJ whole genome shotgun (WGS) entry which is preliminary data.</text>
</comment>
<keyword evidence="3 6" id="KW-0719">Serine esterase</keyword>
<feature type="domain" description="AB hydrolase-1" evidence="8">
    <location>
        <begin position="107"/>
        <end position="356"/>
    </location>
</feature>
<dbReference type="InterPro" id="IPR016812">
    <property type="entry name" value="PPase_methylesterase_euk"/>
</dbReference>
<organism evidence="9 10">
    <name type="scientific">Rhizophagus irregularis (strain DAOM 197198w)</name>
    <name type="common">Glomus intraradices</name>
    <dbReference type="NCBI Taxonomy" id="1432141"/>
    <lineage>
        <taxon>Eukaryota</taxon>
        <taxon>Fungi</taxon>
        <taxon>Fungi incertae sedis</taxon>
        <taxon>Mucoromycota</taxon>
        <taxon>Glomeromycotina</taxon>
        <taxon>Glomeromycetes</taxon>
        <taxon>Glomerales</taxon>
        <taxon>Glomeraceae</taxon>
        <taxon>Rhizophagus</taxon>
    </lineage>
</organism>
<dbReference type="PIRSF" id="PIRSF022950">
    <property type="entry name" value="PPase_methylesterase_euk"/>
    <property type="match status" value="1"/>
</dbReference>
<evidence type="ECO:0000313" key="9">
    <source>
        <dbReference type="EMBL" id="EXX63498.1"/>
    </source>
</evidence>
<dbReference type="Gene3D" id="3.40.50.1820">
    <property type="entry name" value="alpha/beta hydrolase"/>
    <property type="match status" value="1"/>
</dbReference>
<accession>A0A015M9H1</accession>
<evidence type="ECO:0000256" key="4">
    <source>
        <dbReference type="ARBA" id="ARBA00022801"/>
    </source>
</evidence>
<evidence type="ECO:0000256" key="5">
    <source>
        <dbReference type="ARBA" id="ARBA00049203"/>
    </source>
</evidence>
<evidence type="ECO:0000256" key="2">
    <source>
        <dbReference type="ARBA" id="ARBA00020672"/>
    </source>
</evidence>
<dbReference type="STRING" id="1432141.A0A015M9H1"/>
<sequence>MSLQKELFKGKGGLGGIGDSGGNSGNYLHNTASVQEDEVLEEIDYEEENNILESLSTTFIKPRRKKDYTPVSWDTCFDSCRDIKIPDSEDVFKAYEIHGTSENCPLFVFHHGAAYSALSFALSCSYIKQLMNGSCTMFAYDCRGHGYTKTSDDNNLSLDILSQDLVKVLKAAYGDDVITSRDIFLIGHSMGGCVVADAASKGLIPSMTCIAVIDVVEGSALEAISGMLGFLRTRPTEFRSIENAIQWSVKSSTIRNVESSRITLPSILIESKQNDTTKYVWRTDLATSQPYWEGWFLGLSEKFLSAKAAKFLILAGTDRLDKPLTIAQMQGKYQLLVLPDVGHMVQEDAPDRTANALVEFWKRNERLILPVKQAIS</sequence>
<dbReference type="OrthoDB" id="194865at2759"/>
<dbReference type="SUPFAM" id="SSF53474">
    <property type="entry name" value="alpha/beta-Hydrolases"/>
    <property type="match status" value="1"/>
</dbReference>